<dbReference type="Proteomes" id="UP000245657">
    <property type="component" value="Unassembled WGS sequence"/>
</dbReference>
<dbReference type="AlphaFoldDB" id="A0A2V2N5U2"/>
<dbReference type="InterPro" id="IPR036196">
    <property type="entry name" value="Ptyr_pPase_sf"/>
</dbReference>
<gene>
    <name evidence="3" type="ORF">DK846_14420</name>
</gene>
<keyword evidence="4" id="KW-1185">Reference proteome</keyword>
<protein>
    <submittedName>
        <fullName evidence="3">Low molecular weight phosphatase family protein</fullName>
    </submittedName>
</protein>
<proteinExistence type="predicted"/>
<dbReference type="OrthoDB" id="295776at2157"/>
<dbReference type="PANTHER" id="PTHR43428:SF1">
    <property type="entry name" value="ARSENATE REDUCTASE"/>
    <property type="match status" value="1"/>
</dbReference>
<evidence type="ECO:0000256" key="1">
    <source>
        <dbReference type="ARBA" id="ARBA00022849"/>
    </source>
</evidence>
<reference evidence="3 4" key="1">
    <citation type="submission" date="2018-05" db="EMBL/GenBank/DDBJ databases">
        <title>Draft genome of Methanospirillum lacunae Ki8-1.</title>
        <authorList>
            <person name="Dueholm M.S."/>
            <person name="Nielsen P.H."/>
            <person name="Bakmann L.F."/>
            <person name="Otzen D.E."/>
        </authorList>
    </citation>
    <scope>NUCLEOTIDE SEQUENCE [LARGE SCALE GENOMIC DNA]</scope>
    <source>
        <strain evidence="3 4">Ki8-1</strain>
    </source>
</reference>
<dbReference type="SMART" id="SM00226">
    <property type="entry name" value="LMWPc"/>
    <property type="match status" value="1"/>
</dbReference>
<accession>A0A2V2N5U2</accession>
<sequence length="138" mass="15391">MADTKKTVLFVCTHNSFRSQIAEGYLRFKYGDRYEAYSAGTQPTTLDPRAILVMKEIDIDISGQTSKPLLDFFDKDIDIAVTVCDTASGACPMVPGAGVVFHQSFPDHGDCNPEEPQCLKHLQDVRNSITRWIDQTFA</sequence>
<dbReference type="RefSeq" id="WP_109969766.1">
    <property type="nucleotide sequence ID" value="NZ_CP176093.1"/>
</dbReference>
<feature type="domain" description="Phosphotyrosine protein phosphatase I" evidence="2">
    <location>
        <begin position="6"/>
        <end position="135"/>
    </location>
</feature>
<dbReference type="Pfam" id="PF01451">
    <property type="entry name" value="LMWPc"/>
    <property type="match status" value="1"/>
</dbReference>
<dbReference type="EMBL" id="QGMY01000011">
    <property type="protein sequence ID" value="PWR70653.1"/>
    <property type="molecule type" value="Genomic_DNA"/>
</dbReference>
<evidence type="ECO:0000259" key="2">
    <source>
        <dbReference type="SMART" id="SM00226"/>
    </source>
</evidence>
<evidence type="ECO:0000313" key="3">
    <source>
        <dbReference type="EMBL" id="PWR70653.1"/>
    </source>
</evidence>
<dbReference type="PANTHER" id="PTHR43428">
    <property type="entry name" value="ARSENATE REDUCTASE"/>
    <property type="match status" value="1"/>
</dbReference>
<dbReference type="Gene3D" id="3.40.50.2300">
    <property type="match status" value="1"/>
</dbReference>
<dbReference type="GO" id="GO:0046685">
    <property type="term" value="P:response to arsenic-containing substance"/>
    <property type="evidence" value="ECO:0007669"/>
    <property type="project" value="UniProtKB-KW"/>
</dbReference>
<evidence type="ECO:0000313" key="4">
    <source>
        <dbReference type="Proteomes" id="UP000245657"/>
    </source>
</evidence>
<comment type="caution">
    <text evidence="3">The sequence shown here is derived from an EMBL/GenBank/DDBJ whole genome shotgun (WGS) entry which is preliminary data.</text>
</comment>
<name>A0A2V2N5U2_9EURY</name>
<dbReference type="CDD" id="cd16345">
    <property type="entry name" value="LMWP_ArsC"/>
    <property type="match status" value="1"/>
</dbReference>
<dbReference type="GeneID" id="97547691"/>
<keyword evidence="1" id="KW-0059">Arsenical resistance</keyword>
<dbReference type="InterPro" id="IPR023485">
    <property type="entry name" value="Ptyr_pPase"/>
</dbReference>
<organism evidence="3 4">
    <name type="scientific">Methanospirillum lacunae</name>
    <dbReference type="NCBI Taxonomy" id="668570"/>
    <lineage>
        <taxon>Archaea</taxon>
        <taxon>Methanobacteriati</taxon>
        <taxon>Methanobacteriota</taxon>
        <taxon>Stenosarchaea group</taxon>
        <taxon>Methanomicrobia</taxon>
        <taxon>Methanomicrobiales</taxon>
        <taxon>Methanospirillaceae</taxon>
        <taxon>Methanospirillum</taxon>
    </lineage>
</organism>
<dbReference type="SUPFAM" id="SSF52788">
    <property type="entry name" value="Phosphotyrosine protein phosphatases I"/>
    <property type="match status" value="1"/>
</dbReference>